<proteinExistence type="predicted"/>
<dbReference type="Gene3D" id="2.160.10.10">
    <property type="entry name" value="Hexapeptide repeat proteins"/>
    <property type="match status" value="1"/>
</dbReference>
<evidence type="ECO:0000313" key="3">
    <source>
        <dbReference type="EMBL" id="PWK47628.1"/>
    </source>
</evidence>
<dbReference type="InterPro" id="IPR047324">
    <property type="entry name" value="LbH_gamma_CA-like"/>
</dbReference>
<dbReference type="InterPro" id="IPR050484">
    <property type="entry name" value="Transf_Hexapept/Carb_Anhydrase"/>
</dbReference>
<dbReference type="InterPro" id="IPR011004">
    <property type="entry name" value="Trimer_LpxA-like_sf"/>
</dbReference>
<keyword evidence="1 3" id="KW-0808">Transferase</keyword>
<gene>
    <name evidence="3" type="ORF">BC793_107238</name>
</gene>
<sequence>MIEIGGHAPHASPTAWIAPGAVVAGRVTLGPDTGVWYHTVVRGDLDAITIGAGSNLQDGVVVHADPGHPVSVGANVSVGHRAVLHGCTIEDDVLIGMGAIVMNGARVGARSIIGAGALVPEGVTIPAGSLVLGAPGRVRRQTTADEHAAIAANALVYVELARRHQAATGAGRRHQAATGAG</sequence>
<reference evidence="3 4" key="1">
    <citation type="submission" date="2018-05" db="EMBL/GenBank/DDBJ databases">
        <title>Genomic Encyclopedia of Archaeal and Bacterial Type Strains, Phase II (KMG-II): from individual species to whole genera.</title>
        <authorList>
            <person name="Goeker M."/>
        </authorList>
    </citation>
    <scope>NUCLEOTIDE SEQUENCE [LARGE SCALE GENOMIC DNA]</scope>
    <source>
        <strain evidence="3 4">DSM 45184</strain>
    </source>
</reference>
<dbReference type="GO" id="GO:0016740">
    <property type="term" value="F:transferase activity"/>
    <property type="evidence" value="ECO:0007669"/>
    <property type="project" value="UniProtKB-KW"/>
</dbReference>
<comment type="caution">
    <text evidence="3">The sequence shown here is derived from an EMBL/GenBank/DDBJ whole genome shotgun (WGS) entry which is preliminary data.</text>
</comment>
<dbReference type="CDD" id="cd04645">
    <property type="entry name" value="LbH_gamma_CA_like"/>
    <property type="match status" value="1"/>
</dbReference>
<protein>
    <submittedName>
        <fullName evidence="3">Carbonic anhydrase/acetyltransferase-like protein (Isoleucine patch superfamily)</fullName>
    </submittedName>
</protein>
<name>A0A316FFE3_9ACTN</name>
<dbReference type="Pfam" id="PF00132">
    <property type="entry name" value="Hexapep"/>
    <property type="match status" value="1"/>
</dbReference>
<dbReference type="PANTHER" id="PTHR13061:SF29">
    <property type="entry name" value="GAMMA CARBONIC ANHYDRASE-LIKE 1, MITOCHONDRIAL-RELATED"/>
    <property type="match status" value="1"/>
</dbReference>
<dbReference type="SUPFAM" id="SSF51161">
    <property type="entry name" value="Trimeric LpxA-like enzymes"/>
    <property type="match status" value="1"/>
</dbReference>
<dbReference type="EMBL" id="QGGR01000007">
    <property type="protein sequence ID" value="PWK47628.1"/>
    <property type="molecule type" value="Genomic_DNA"/>
</dbReference>
<evidence type="ECO:0000256" key="1">
    <source>
        <dbReference type="ARBA" id="ARBA00022679"/>
    </source>
</evidence>
<dbReference type="InterPro" id="IPR001451">
    <property type="entry name" value="Hexapep"/>
</dbReference>
<dbReference type="InterPro" id="IPR018357">
    <property type="entry name" value="Hexapep_transf_CS"/>
</dbReference>
<accession>A0A316FFE3</accession>
<dbReference type="RefSeq" id="WP_109593723.1">
    <property type="nucleotide sequence ID" value="NZ_BONA01000043.1"/>
</dbReference>
<organism evidence="3 4">
    <name type="scientific">Actinoplanes xinjiangensis</name>
    <dbReference type="NCBI Taxonomy" id="512350"/>
    <lineage>
        <taxon>Bacteria</taxon>
        <taxon>Bacillati</taxon>
        <taxon>Actinomycetota</taxon>
        <taxon>Actinomycetes</taxon>
        <taxon>Micromonosporales</taxon>
        <taxon>Micromonosporaceae</taxon>
        <taxon>Actinoplanes</taxon>
    </lineage>
</organism>
<evidence type="ECO:0000313" key="4">
    <source>
        <dbReference type="Proteomes" id="UP000245697"/>
    </source>
</evidence>
<keyword evidence="4" id="KW-1185">Reference proteome</keyword>
<dbReference type="PANTHER" id="PTHR13061">
    <property type="entry name" value="DYNACTIN SUBUNIT P25"/>
    <property type="match status" value="1"/>
</dbReference>
<evidence type="ECO:0000256" key="2">
    <source>
        <dbReference type="ARBA" id="ARBA00022737"/>
    </source>
</evidence>
<dbReference type="OrthoDB" id="9803036at2"/>
<dbReference type="PROSITE" id="PS00101">
    <property type="entry name" value="HEXAPEP_TRANSFERASES"/>
    <property type="match status" value="1"/>
</dbReference>
<dbReference type="Proteomes" id="UP000245697">
    <property type="component" value="Unassembled WGS sequence"/>
</dbReference>
<dbReference type="AlphaFoldDB" id="A0A316FFE3"/>
<keyword evidence="2" id="KW-0677">Repeat</keyword>